<keyword evidence="4 10" id="KW-0812">Transmembrane</keyword>
<dbReference type="OrthoDB" id="9770517at2"/>
<dbReference type="RefSeq" id="WP_104424004.1">
    <property type="nucleotide sequence ID" value="NZ_PTIY01000008.1"/>
</dbReference>
<keyword evidence="12" id="KW-1185">Reference proteome</keyword>
<protein>
    <submittedName>
        <fullName evidence="11">NodT family efflux transporter outer membrane factor (OMF) lipoprotein</fullName>
    </submittedName>
</protein>
<evidence type="ECO:0000256" key="3">
    <source>
        <dbReference type="ARBA" id="ARBA00022452"/>
    </source>
</evidence>
<keyword evidence="8 10" id="KW-0449">Lipoprotein</keyword>
<dbReference type="PANTHER" id="PTHR30203:SF20">
    <property type="entry name" value="MULTIDRUG RESISTANCE OUTER MEMBRANE PROTEIN MDTP-RELATED"/>
    <property type="match status" value="1"/>
</dbReference>
<organism evidence="11 12">
    <name type="scientific">Methylobacter tundripaludum</name>
    <dbReference type="NCBI Taxonomy" id="173365"/>
    <lineage>
        <taxon>Bacteria</taxon>
        <taxon>Pseudomonadati</taxon>
        <taxon>Pseudomonadota</taxon>
        <taxon>Gammaproteobacteria</taxon>
        <taxon>Methylococcales</taxon>
        <taxon>Methylococcaceae</taxon>
        <taxon>Methylobacter</taxon>
    </lineage>
</organism>
<evidence type="ECO:0000313" key="11">
    <source>
        <dbReference type="EMBL" id="PPK70739.1"/>
    </source>
</evidence>
<evidence type="ECO:0000256" key="8">
    <source>
        <dbReference type="ARBA" id="ARBA00023288"/>
    </source>
</evidence>
<comment type="caution">
    <text evidence="11">The sequence shown here is derived from an EMBL/GenBank/DDBJ whole genome shotgun (WGS) entry which is preliminary data.</text>
</comment>
<evidence type="ECO:0000256" key="9">
    <source>
        <dbReference type="ARBA" id="ARBA00037313"/>
    </source>
</evidence>
<evidence type="ECO:0000256" key="10">
    <source>
        <dbReference type="RuleBase" id="RU362097"/>
    </source>
</evidence>
<comment type="subcellular location">
    <subcellularLocation>
        <location evidence="10">Cell outer membrane</location>
        <topology evidence="10">Lipid-anchor</topology>
    </subcellularLocation>
    <subcellularLocation>
        <location evidence="1">Membrane</location>
    </subcellularLocation>
</comment>
<dbReference type="SUPFAM" id="SSF56954">
    <property type="entry name" value="Outer membrane efflux proteins (OEP)"/>
    <property type="match status" value="1"/>
</dbReference>
<dbReference type="GO" id="GO:0015562">
    <property type="term" value="F:efflux transmembrane transporter activity"/>
    <property type="evidence" value="ECO:0007669"/>
    <property type="project" value="InterPro"/>
</dbReference>
<dbReference type="Pfam" id="PF02321">
    <property type="entry name" value="OEP"/>
    <property type="match status" value="2"/>
</dbReference>
<evidence type="ECO:0000256" key="7">
    <source>
        <dbReference type="ARBA" id="ARBA00023139"/>
    </source>
</evidence>
<dbReference type="PANTHER" id="PTHR30203">
    <property type="entry name" value="OUTER MEMBRANE CATION EFFLUX PROTEIN"/>
    <property type="match status" value="1"/>
</dbReference>
<keyword evidence="7 10" id="KW-0564">Palmitate</keyword>
<evidence type="ECO:0000256" key="4">
    <source>
        <dbReference type="ARBA" id="ARBA00022692"/>
    </source>
</evidence>
<dbReference type="InterPro" id="IPR010131">
    <property type="entry name" value="MdtP/NodT-like"/>
</dbReference>
<comment type="function">
    <text evidence="9">Could be involved in resistance to puromycin, acriflavine and tetraphenylarsonium chloride.</text>
</comment>
<evidence type="ECO:0000313" key="12">
    <source>
        <dbReference type="Proteomes" id="UP000238071"/>
    </source>
</evidence>
<dbReference type="NCBIfam" id="TIGR01845">
    <property type="entry name" value="outer_NodT"/>
    <property type="match status" value="1"/>
</dbReference>
<accession>A0A2S6GZS3</accession>
<name>A0A2S6GZS3_9GAMM</name>
<evidence type="ECO:0000256" key="5">
    <source>
        <dbReference type="ARBA" id="ARBA00022729"/>
    </source>
</evidence>
<dbReference type="GO" id="GO:0009279">
    <property type="term" value="C:cell outer membrane"/>
    <property type="evidence" value="ECO:0007669"/>
    <property type="project" value="UniProtKB-SubCell"/>
</dbReference>
<keyword evidence="5" id="KW-0732">Signal</keyword>
<keyword evidence="6 10" id="KW-0472">Membrane</keyword>
<dbReference type="Gene3D" id="1.20.1600.10">
    <property type="entry name" value="Outer membrane efflux proteins (OEP)"/>
    <property type="match status" value="1"/>
</dbReference>
<sequence>MIRFNKTTVLAAGLSLLHGCALLPEDGTRAKLLDTPKLSQTLNGDTQAEKIVREWPRAQWWRDFHNTELNRLIETALKDSPSLHAAAARLTQAEAVADFQAAEMLPSINAGVEFHQRRFSETDFYGPNGGKTFTGAYIDPAVFRYHLDLWGKDKAALESALGKEKAQASELAMARLMLSTAIARGYIRLCSSEEDIELAQGLTEQAGEKMQLAELRWQRGLTSRDPVHAGKQQLEAARQRETSVRNQAQRLRNRLAALAGQGPDWGKTIHVAENKVAGLLPQPEAIALGLLAHRPDVAAALWRVEAAAQLTKVAKTNFYPDVNLVGFAGLRSLNLKDLFLSNGASVAYGMGPTITLPIFEGGRLEAELKNQQAAYDAAAESYNETLLAAVQQVADSLAEWRQTLEHDAAQQRALEAAEAEAELAGKRYRAGLSSRDGIIEAVAALIRQRLTASEMHNAHLLAAIGLIEALGGGYENTNMIHVSKVGNHD</sequence>
<reference evidence="11 12" key="1">
    <citation type="submission" date="2018-02" db="EMBL/GenBank/DDBJ databases">
        <title>Subsurface microbial communities from deep shales in Ohio and West Virginia, USA.</title>
        <authorList>
            <person name="Wrighton K."/>
        </authorList>
    </citation>
    <scope>NUCLEOTIDE SEQUENCE [LARGE SCALE GENOMIC DNA]</scope>
    <source>
        <strain evidence="11 12">OWC-G53F</strain>
    </source>
</reference>
<dbReference type="AlphaFoldDB" id="A0A2S6GZS3"/>
<dbReference type="EMBL" id="PTIY01000008">
    <property type="protein sequence ID" value="PPK70739.1"/>
    <property type="molecule type" value="Genomic_DNA"/>
</dbReference>
<comment type="similarity">
    <text evidence="2 10">Belongs to the outer membrane factor (OMF) (TC 1.B.17) family.</text>
</comment>
<dbReference type="InterPro" id="IPR003423">
    <property type="entry name" value="OMP_efflux"/>
</dbReference>
<evidence type="ECO:0000256" key="1">
    <source>
        <dbReference type="ARBA" id="ARBA00004370"/>
    </source>
</evidence>
<dbReference type="Gene3D" id="2.20.200.10">
    <property type="entry name" value="Outer membrane efflux proteins (OEP)"/>
    <property type="match status" value="1"/>
</dbReference>
<evidence type="ECO:0000256" key="2">
    <source>
        <dbReference type="ARBA" id="ARBA00007613"/>
    </source>
</evidence>
<proteinExistence type="inferred from homology"/>
<dbReference type="Proteomes" id="UP000238071">
    <property type="component" value="Unassembled WGS sequence"/>
</dbReference>
<keyword evidence="3 10" id="KW-1134">Transmembrane beta strand</keyword>
<evidence type="ECO:0000256" key="6">
    <source>
        <dbReference type="ARBA" id="ARBA00023136"/>
    </source>
</evidence>
<gene>
    <name evidence="11" type="ORF">B0F88_10894</name>
</gene>